<dbReference type="Gene3D" id="3.40.50.300">
    <property type="entry name" value="P-loop containing nucleotide triphosphate hydrolases"/>
    <property type="match status" value="2"/>
</dbReference>
<evidence type="ECO:0000313" key="3">
    <source>
        <dbReference type="Proteomes" id="UP000604381"/>
    </source>
</evidence>
<accession>A0A930XXC4</accession>
<proteinExistence type="predicted"/>
<gene>
    <name evidence="2" type="ORF">ISN26_00045</name>
</gene>
<sequence>MSMQILDIVIYSHDGQRRILSLRPGQVNIITGASKTGKSALVHIIDYCFCASKCRVPEGPIRHSISWFALRLKLKSGEAFIARRCPDPKVESSEDCFIGIENEITIPEYQKLRKTTSTKGLRALLTGWSGIGDNLYEPPEGQIRSPLSATIRHALALCVQPQDEIISRQHLFHGAADNFIAQALKDTLPYLLGAVDDDYLGKREDLKRLRDLLRQHERQIRELSSLRGVGVTKALTLLAEARNAGLSTSLANTGEEAISSLRDVVEIPETPLDESMSNEAEYERLVEERNRLRDQQRRLREDLAVARSFENDKSAFIREASEQRARLVPIGIFDGADSTHTCPLCSQDIKEPADIPETGQIQGMLTDISSRLDAVSRATPQLERVISDIESKLQDTQADLSKNRAEMEAVQKGSERLQRLQDDAARQAMVIGRISLYIESLPDLPDTQESEREVKRLREECEALEAELSDDRIKEQIDSILSILSLSMSDWARTKLDLEHSASPLRLDVKKLTIVADTPDGPVPMDRMGSGENWVGYHLIGHLALHKWFVNRDRPVPRFLFLDQPSQVYFPSETDKDGSLSTVSENDRDAVLRMFRFIFDVIDELAPHMQVIITEHADIEESWYQNAIVERWRQGLKLIPDNWPRKG</sequence>
<dbReference type="InterPro" id="IPR022205">
    <property type="entry name" value="DUF3732"/>
</dbReference>
<organism evidence="2 3">
    <name type="scientific">Candidatus Amphirhobacter heronislandensis</name>
    <dbReference type="NCBI Taxonomy" id="1732024"/>
    <lineage>
        <taxon>Bacteria</taxon>
        <taxon>Pseudomonadati</taxon>
        <taxon>Pseudomonadota</taxon>
        <taxon>Gammaproteobacteria</taxon>
        <taxon>Candidatus Tethybacterales</taxon>
        <taxon>Candidatus Tethybacteraceae</taxon>
        <taxon>Candidatus Amphirhobacter</taxon>
    </lineage>
</organism>
<feature type="coiled-coil region" evidence="1">
    <location>
        <begin position="199"/>
        <end position="226"/>
    </location>
</feature>
<feature type="coiled-coil region" evidence="1">
    <location>
        <begin position="447"/>
        <end position="474"/>
    </location>
</feature>
<dbReference type="AlphaFoldDB" id="A0A930XXC4"/>
<reference evidence="2" key="1">
    <citation type="submission" date="2020-10" db="EMBL/GenBank/DDBJ databases">
        <title>An improved Amphimedon queenslandica hologenome assembly reveals how three proteobacterial symbionts can extend the metabolic phenotypic of their marine sponge host.</title>
        <authorList>
            <person name="Degnan B."/>
            <person name="Degnan S."/>
            <person name="Xiang X."/>
        </authorList>
    </citation>
    <scope>NUCLEOTIDE SEQUENCE</scope>
    <source>
        <strain evidence="2">AqS2</strain>
    </source>
</reference>
<evidence type="ECO:0000313" key="2">
    <source>
        <dbReference type="EMBL" id="MBF2734484.1"/>
    </source>
</evidence>
<feature type="coiled-coil region" evidence="1">
    <location>
        <begin position="275"/>
        <end position="302"/>
    </location>
</feature>
<name>A0A930XXC4_9GAMM</name>
<keyword evidence="1" id="KW-0175">Coiled coil</keyword>
<dbReference type="SUPFAM" id="SSF52540">
    <property type="entry name" value="P-loop containing nucleoside triphosphate hydrolases"/>
    <property type="match status" value="1"/>
</dbReference>
<dbReference type="Pfam" id="PF12532">
    <property type="entry name" value="DUF3732"/>
    <property type="match status" value="1"/>
</dbReference>
<keyword evidence="3" id="KW-1185">Reference proteome</keyword>
<dbReference type="EMBL" id="JADHEI010000002">
    <property type="protein sequence ID" value="MBF2734484.1"/>
    <property type="molecule type" value="Genomic_DNA"/>
</dbReference>
<evidence type="ECO:0000256" key="1">
    <source>
        <dbReference type="SAM" id="Coils"/>
    </source>
</evidence>
<dbReference type="InterPro" id="IPR027417">
    <property type="entry name" value="P-loop_NTPase"/>
</dbReference>
<dbReference type="Proteomes" id="UP000604381">
    <property type="component" value="Unassembled WGS sequence"/>
</dbReference>
<comment type="caution">
    <text evidence="2">The sequence shown here is derived from an EMBL/GenBank/DDBJ whole genome shotgun (WGS) entry which is preliminary data.</text>
</comment>
<protein>
    <submittedName>
        <fullName evidence="2">DUF3732 domain-containing protein</fullName>
    </submittedName>
</protein>